<dbReference type="InterPro" id="IPR001025">
    <property type="entry name" value="BAH_dom"/>
</dbReference>
<dbReference type="PANTHER" id="PTHR46871:SF1">
    <property type="entry name" value="BROMO-ADJACENT HOMOLOGY (BAH) DOMAIN-CONTAINING PROTEIN"/>
    <property type="match status" value="1"/>
</dbReference>
<dbReference type="Gramene" id="CDP09533">
    <property type="protein sequence ID" value="CDP09533"/>
    <property type="gene ID" value="GSCOC_T00028939001"/>
</dbReference>
<dbReference type="AlphaFoldDB" id="A0A068UPH6"/>
<reference evidence="3" key="1">
    <citation type="journal article" date="2014" name="Science">
        <title>The coffee genome provides insight into the convergent evolution of caffeine biosynthesis.</title>
        <authorList>
            <person name="Denoeud F."/>
            <person name="Carretero-Paulet L."/>
            <person name="Dereeper A."/>
            <person name="Droc G."/>
            <person name="Guyot R."/>
            <person name="Pietrella M."/>
            <person name="Zheng C."/>
            <person name="Alberti A."/>
            <person name="Anthony F."/>
            <person name="Aprea G."/>
            <person name="Aury J.M."/>
            <person name="Bento P."/>
            <person name="Bernard M."/>
            <person name="Bocs S."/>
            <person name="Campa C."/>
            <person name="Cenci A."/>
            <person name="Combes M.C."/>
            <person name="Crouzillat D."/>
            <person name="Da Silva C."/>
            <person name="Daddiego L."/>
            <person name="De Bellis F."/>
            <person name="Dussert S."/>
            <person name="Garsmeur O."/>
            <person name="Gayraud T."/>
            <person name="Guignon V."/>
            <person name="Jahn K."/>
            <person name="Jamilloux V."/>
            <person name="Joet T."/>
            <person name="Labadie K."/>
            <person name="Lan T."/>
            <person name="Leclercq J."/>
            <person name="Lepelley M."/>
            <person name="Leroy T."/>
            <person name="Li L.T."/>
            <person name="Librado P."/>
            <person name="Lopez L."/>
            <person name="Munoz A."/>
            <person name="Noel B."/>
            <person name="Pallavicini A."/>
            <person name="Perrotta G."/>
            <person name="Poncet V."/>
            <person name="Pot D."/>
            <person name="Priyono X."/>
            <person name="Rigoreau M."/>
            <person name="Rouard M."/>
            <person name="Rozas J."/>
            <person name="Tranchant-Dubreuil C."/>
            <person name="VanBuren R."/>
            <person name="Zhang Q."/>
            <person name="Andrade A.C."/>
            <person name="Argout X."/>
            <person name="Bertrand B."/>
            <person name="de Kochko A."/>
            <person name="Graziosi G."/>
            <person name="Henry R.J."/>
            <person name="Jayarama X."/>
            <person name="Ming R."/>
            <person name="Nagai C."/>
            <person name="Rounsley S."/>
            <person name="Sankoff D."/>
            <person name="Giuliano G."/>
            <person name="Albert V.A."/>
            <person name="Wincker P."/>
            <person name="Lashermes P."/>
        </authorList>
    </citation>
    <scope>NUCLEOTIDE SEQUENCE [LARGE SCALE GENOMIC DNA]</scope>
    <source>
        <strain evidence="3">cv. DH200-94</strain>
    </source>
</reference>
<name>A0A068UPH6_COFCA</name>
<evidence type="ECO:0000313" key="3">
    <source>
        <dbReference type="Proteomes" id="UP000295252"/>
    </source>
</evidence>
<dbReference type="InterPro" id="IPR043151">
    <property type="entry name" value="BAH_sf"/>
</dbReference>
<dbReference type="EMBL" id="HG739123">
    <property type="protein sequence ID" value="CDP09533.1"/>
    <property type="molecule type" value="Genomic_DNA"/>
</dbReference>
<gene>
    <name evidence="2" type="ORF">GSCOC_T00028939001</name>
</gene>
<dbReference type="PANTHER" id="PTHR46871">
    <property type="entry name" value="BROMO-ADJACENT HOMOLOGY (BAH) DOMAIN-CONTAINING PROTEIN"/>
    <property type="match status" value="1"/>
</dbReference>
<evidence type="ECO:0000259" key="1">
    <source>
        <dbReference type="PROSITE" id="PS51038"/>
    </source>
</evidence>
<dbReference type="OrthoDB" id="1922186at2759"/>
<dbReference type="STRING" id="49390.A0A068UPH6"/>
<sequence length="185" mass="22156">MLLLRGDKYWELLRQKVSSSNLLYFPIFDIIKEDLVLFVPEEQNQKPKMAIIKDIIETADRSMIVAGYMFYRPEEAELRNVRFEQPHGTREVFYSFHRDEFPAESVMHKCVAHFISLNQQIPPRIQYLGFIVQWVYNTRKRRLFELTHKHYSDNKRKEIDLLIQKTKSRLEDPPVIESEYCATGQ</sequence>
<protein>
    <recommendedName>
        <fullName evidence="1">BAH domain-containing protein</fullName>
    </recommendedName>
</protein>
<dbReference type="Pfam" id="PF01426">
    <property type="entry name" value="BAH"/>
    <property type="match status" value="1"/>
</dbReference>
<keyword evidence="3" id="KW-1185">Reference proteome</keyword>
<dbReference type="InParanoid" id="A0A068UPH6"/>
<proteinExistence type="predicted"/>
<dbReference type="SMART" id="SM00439">
    <property type="entry name" value="BAH"/>
    <property type="match status" value="1"/>
</dbReference>
<organism evidence="2 3">
    <name type="scientific">Coffea canephora</name>
    <name type="common">Robusta coffee</name>
    <dbReference type="NCBI Taxonomy" id="49390"/>
    <lineage>
        <taxon>Eukaryota</taxon>
        <taxon>Viridiplantae</taxon>
        <taxon>Streptophyta</taxon>
        <taxon>Embryophyta</taxon>
        <taxon>Tracheophyta</taxon>
        <taxon>Spermatophyta</taxon>
        <taxon>Magnoliopsida</taxon>
        <taxon>eudicotyledons</taxon>
        <taxon>Gunneridae</taxon>
        <taxon>Pentapetalae</taxon>
        <taxon>asterids</taxon>
        <taxon>lamiids</taxon>
        <taxon>Gentianales</taxon>
        <taxon>Rubiaceae</taxon>
        <taxon>Ixoroideae</taxon>
        <taxon>Gardenieae complex</taxon>
        <taxon>Bertiereae - Coffeeae clade</taxon>
        <taxon>Coffeeae</taxon>
        <taxon>Coffea</taxon>
    </lineage>
</organism>
<dbReference type="GO" id="GO:0003682">
    <property type="term" value="F:chromatin binding"/>
    <property type="evidence" value="ECO:0007669"/>
    <property type="project" value="InterPro"/>
</dbReference>
<dbReference type="Proteomes" id="UP000295252">
    <property type="component" value="Chromosome VIII"/>
</dbReference>
<evidence type="ECO:0000313" key="2">
    <source>
        <dbReference type="EMBL" id="CDP09533.1"/>
    </source>
</evidence>
<dbReference type="PhylomeDB" id="A0A068UPH6"/>
<accession>A0A068UPH6</accession>
<dbReference type="PROSITE" id="PS51038">
    <property type="entry name" value="BAH"/>
    <property type="match status" value="1"/>
</dbReference>
<feature type="domain" description="BAH" evidence="1">
    <location>
        <begin position="28"/>
        <end position="147"/>
    </location>
</feature>
<dbReference type="Gene3D" id="2.30.30.490">
    <property type="match status" value="1"/>
</dbReference>